<sequence>MQHNSKLTKTRTWAPTNAATSPNSPEKQQLDKRVRRDTRTSVPLGGRKSGFFAQLFSSKTTTAIIEPPVGSSFVNLSRQSPSPTAIINSIPANLAIRSLSPDLLNDPAFSTNPLSHPLHVTNPDSYIDSPSSKLVLNGNSQAESRTLDPRFTSPYHNIPQNNSFPGTDINSYSPPSELSSLEGMGTNTSSTSQSSTALETMNEPFSASSHAGDTTSSTSSTGPAGMSSKKTLIILEPPRVLSPPPSYDELSPNRPSTIRHISVPTLPSSQPKPMEVPPRPATTANDSRTNEPRRNNTNTNPTRRNRGLDPIDELDESNPLGLSLHHESPYEAIKKVTQTSREPQQNTQQAAHVLMRKTSSRDEPASIPQASVPFGASLNLFPGQILPRNYQPYTQPPLHKPNYPNPYSQRNNSIIPNQQVLRPPLAPQSQQIPYPQRNPPQVIMQPPLNILSQSSQAQPPAPIQQSYTTQRSTQHQPQVEICAPASVAEPARRPSPSLSIPKRIEDDDSSFYGDEANAYGGIEDEETPPPEISPLPEAIHPQETPNRETHHPQEISTHSRYNLADVPQTYSDSVAAIAGEDPAVARALYTVAAERARAQKYQEPSREKAPAKPFSGFSAFGETPPLSERRDEFSRNVPPLPPGAFYKPPFGRYGQQGPPVEHFAKQTPYAPYAPMDASRTPHFAPADRPDAAWHRRNASLDSSFNPYVMQAPQPEPRRQLTPTSGPQITGQMYDRRVPDSNSDGSIQRPHSRPQQFAAASFESRDLERPVRSKQPAPSIQQSVSSTASRNGLPPRHVPSKLTMPQPLYNPNAPPTRNDYTSSSNKPQIHFQPPQHGTGLPRPMPVNQIQSSMRSSPVPESSRVQAQTIPMATDSRKVLRKRSSVQAAGSGMGAASAMATNASNVQGWHAPSVDFPPTRSKSEMGPPTTGSRMPPPSLPPDRKAPRRLLSKKRAEF</sequence>
<name>A0AA38Q9Q4_9AGAR</name>
<dbReference type="Proteomes" id="UP001163850">
    <property type="component" value="Unassembled WGS sequence"/>
</dbReference>
<accession>A0AA38Q9Q4</accession>
<feature type="region of interest" description="Disordered" evidence="1">
    <location>
        <begin position="387"/>
        <end position="412"/>
    </location>
</feature>
<feature type="compositionally biased region" description="Polar residues" evidence="1">
    <location>
        <begin position="817"/>
        <end position="826"/>
    </location>
</feature>
<feature type="region of interest" description="Disordered" evidence="1">
    <location>
        <begin position="337"/>
        <end position="370"/>
    </location>
</feature>
<feature type="compositionally biased region" description="Polar residues" evidence="1">
    <location>
        <begin position="720"/>
        <end position="730"/>
    </location>
</feature>
<feature type="region of interest" description="Disordered" evidence="1">
    <location>
        <begin position="452"/>
        <end position="560"/>
    </location>
</feature>
<feature type="compositionally biased region" description="Polar residues" evidence="1">
    <location>
        <begin position="467"/>
        <end position="477"/>
    </location>
</feature>
<feature type="compositionally biased region" description="Basic residues" evidence="1">
    <location>
        <begin position="943"/>
        <end position="955"/>
    </location>
</feature>
<feature type="compositionally biased region" description="Polar residues" evidence="1">
    <location>
        <begin position="131"/>
        <end position="144"/>
    </location>
</feature>
<evidence type="ECO:0000256" key="1">
    <source>
        <dbReference type="SAM" id="MobiDB-lite"/>
    </source>
</evidence>
<feature type="compositionally biased region" description="Low complexity" evidence="1">
    <location>
        <begin position="206"/>
        <end position="228"/>
    </location>
</feature>
<evidence type="ECO:0000313" key="3">
    <source>
        <dbReference type="Proteomes" id="UP001163850"/>
    </source>
</evidence>
<organism evidence="2 3">
    <name type="scientific">Lentinula detonsa</name>
    <dbReference type="NCBI Taxonomy" id="2804962"/>
    <lineage>
        <taxon>Eukaryota</taxon>
        <taxon>Fungi</taxon>
        <taxon>Dikarya</taxon>
        <taxon>Basidiomycota</taxon>
        <taxon>Agaricomycotina</taxon>
        <taxon>Agaricomycetes</taxon>
        <taxon>Agaricomycetidae</taxon>
        <taxon>Agaricales</taxon>
        <taxon>Marasmiineae</taxon>
        <taxon>Omphalotaceae</taxon>
        <taxon>Lentinula</taxon>
    </lineage>
</organism>
<feature type="compositionally biased region" description="Polar residues" evidence="1">
    <location>
        <begin position="775"/>
        <end position="789"/>
    </location>
</feature>
<feature type="compositionally biased region" description="Low complexity" evidence="1">
    <location>
        <begin position="886"/>
        <end position="903"/>
    </location>
</feature>
<feature type="region of interest" description="Disordered" evidence="1">
    <location>
        <begin position="1"/>
        <end position="45"/>
    </location>
</feature>
<comment type="caution">
    <text evidence="2">The sequence shown here is derived from an EMBL/GenBank/DDBJ whole genome shotgun (WGS) entry which is preliminary data.</text>
</comment>
<feature type="compositionally biased region" description="Low complexity" evidence="1">
    <location>
        <begin position="850"/>
        <end position="863"/>
    </location>
</feature>
<feature type="compositionally biased region" description="Low complexity" evidence="1">
    <location>
        <begin position="173"/>
        <end position="196"/>
    </location>
</feature>
<dbReference type="EMBL" id="MU801897">
    <property type="protein sequence ID" value="KAJ3989573.1"/>
    <property type="molecule type" value="Genomic_DNA"/>
</dbReference>
<gene>
    <name evidence="2" type="ORF">F5890DRAFT_1196247</name>
</gene>
<feature type="region of interest" description="Disordered" evidence="1">
    <location>
        <begin position="600"/>
        <end position="955"/>
    </location>
</feature>
<evidence type="ECO:0000313" key="2">
    <source>
        <dbReference type="EMBL" id="KAJ3989573.1"/>
    </source>
</evidence>
<dbReference type="AlphaFoldDB" id="A0AA38Q9Q4"/>
<feature type="compositionally biased region" description="Polar residues" evidence="1">
    <location>
        <begin position="337"/>
        <end position="350"/>
    </location>
</feature>
<feature type="compositionally biased region" description="Low complexity" evidence="1">
    <location>
        <begin position="452"/>
        <end position="466"/>
    </location>
</feature>
<proteinExistence type="predicted"/>
<reference evidence="2" key="1">
    <citation type="submission" date="2022-08" db="EMBL/GenBank/DDBJ databases">
        <authorList>
            <consortium name="DOE Joint Genome Institute"/>
            <person name="Min B."/>
            <person name="Riley R."/>
            <person name="Sierra-Patev S."/>
            <person name="Naranjo-Ortiz M."/>
            <person name="Looney B."/>
            <person name="Konkel Z."/>
            <person name="Slot J.C."/>
            <person name="Sakamoto Y."/>
            <person name="Steenwyk J.L."/>
            <person name="Rokas A."/>
            <person name="Carro J."/>
            <person name="Camarero S."/>
            <person name="Ferreira P."/>
            <person name="Molpeceres G."/>
            <person name="Ruiz-Duenas F.J."/>
            <person name="Serrano A."/>
            <person name="Henrissat B."/>
            <person name="Drula E."/>
            <person name="Hughes K.W."/>
            <person name="Mata J.L."/>
            <person name="Ishikawa N.K."/>
            <person name="Vargas-Isla R."/>
            <person name="Ushijima S."/>
            <person name="Smith C.A."/>
            <person name="Ahrendt S."/>
            <person name="Andreopoulos W."/>
            <person name="He G."/>
            <person name="Labutti K."/>
            <person name="Lipzen A."/>
            <person name="Ng V."/>
            <person name="Sandor L."/>
            <person name="Barry K."/>
            <person name="Martinez A.T."/>
            <person name="Xiao Y."/>
            <person name="Gibbons J.G."/>
            <person name="Terashima K."/>
            <person name="Hibbett D.S."/>
            <person name="Grigoriev I.V."/>
        </authorList>
    </citation>
    <scope>NUCLEOTIDE SEQUENCE</scope>
    <source>
        <strain evidence="2">TFB7829</strain>
    </source>
</reference>
<feature type="compositionally biased region" description="Polar residues" evidence="1">
    <location>
        <begin position="1"/>
        <end position="27"/>
    </location>
</feature>
<feature type="compositionally biased region" description="Polar residues" evidence="1">
    <location>
        <begin position="154"/>
        <end position="172"/>
    </location>
</feature>
<protein>
    <submittedName>
        <fullName evidence="2">Uncharacterized protein</fullName>
    </submittedName>
</protein>
<feature type="region of interest" description="Disordered" evidence="1">
    <location>
        <begin position="131"/>
        <end position="321"/>
    </location>
</feature>
<feature type="compositionally biased region" description="Basic and acidic residues" evidence="1">
    <location>
        <begin position="28"/>
        <end position="39"/>
    </location>
</feature>